<evidence type="ECO:0000313" key="1">
    <source>
        <dbReference type="EMBL" id="KAI3797365.1"/>
    </source>
</evidence>
<comment type="caution">
    <text evidence="1">The sequence shown here is derived from an EMBL/GenBank/DDBJ whole genome shotgun (WGS) entry which is preliminary data.</text>
</comment>
<evidence type="ECO:0000313" key="2">
    <source>
        <dbReference type="Proteomes" id="UP001056120"/>
    </source>
</evidence>
<accession>A0ACB9HQ31</accession>
<reference evidence="2" key="1">
    <citation type="journal article" date="2022" name="Mol. Ecol. Resour.">
        <title>The genomes of chicory, endive, great burdock and yacon provide insights into Asteraceae palaeo-polyploidization history and plant inulin production.</title>
        <authorList>
            <person name="Fan W."/>
            <person name="Wang S."/>
            <person name="Wang H."/>
            <person name="Wang A."/>
            <person name="Jiang F."/>
            <person name="Liu H."/>
            <person name="Zhao H."/>
            <person name="Xu D."/>
            <person name="Zhang Y."/>
        </authorList>
    </citation>
    <scope>NUCLEOTIDE SEQUENCE [LARGE SCALE GENOMIC DNA]</scope>
    <source>
        <strain evidence="2">cv. Yunnan</strain>
    </source>
</reference>
<sequence length="104" mass="11662">MKVCSCGSLFSYKIPWLLSSSHCWNRSTRNYKFRFYKMGVNIMSGSGHTRGSGGSRGPCGHVLPPRDRSDSDSKGEKHQPSSSRVDLKHVFIIIIFTPAALCRR</sequence>
<name>A0ACB9HQ31_9ASTR</name>
<dbReference type="EMBL" id="CM042028">
    <property type="protein sequence ID" value="KAI3797365.1"/>
    <property type="molecule type" value="Genomic_DNA"/>
</dbReference>
<keyword evidence="2" id="KW-1185">Reference proteome</keyword>
<proteinExistence type="predicted"/>
<gene>
    <name evidence="1" type="ORF">L1987_32621</name>
</gene>
<organism evidence="1 2">
    <name type="scientific">Smallanthus sonchifolius</name>
    <dbReference type="NCBI Taxonomy" id="185202"/>
    <lineage>
        <taxon>Eukaryota</taxon>
        <taxon>Viridiplantae</taxon>
        <taxon>Streptophyta</taxon>
        <taxon>Embryophyta</taxon>
        <taxon>Tracheophyta</taxon>
        <taxon>Spermatophyta</taxon>
        <taxon>Magnoliopsida</taxon>
        <taxon>eudicotyledons</taxon>
        <taxon>Gunneridae</taxon>
        <taxon>Pentapetalae</taxon>
        <taxon>asterids</taxon>
        <taxon>campanulids</taxon>
        <taxon>Asterales</taxon>
        <taxon>Asteraceae</taxon>
        <taxon>Asteroideae</taxon>
        <taxon>Heliantheae alliance</taxon>
        <taxon>Millerieae</taxon>
        <taxon>Smallanthus</taxon>
    </lineage>
</organism>
<protein>
    <submittedName>
        <fullName evidence="1">Uncharacterized protein</fullName>
    </submittedName>
</protein>
<dbReference type="Proteomes" id="UP001056120">
    <property type="component" value="Linkage Group LG11"/>
</dbReference>
<reference evidence="1 2" key="2">
    <citation type="journal article" date="2022" name="Mol. Ecol. Resour.">
        <title>The genomes of chicory, endive, great burdock and yacon provide insights into Asteraceae paleo-polyploidization history and plant inulin production.</title>
        <authorList>
            <person name="Fan W."/>
            <person name="Wang S."/>
            <person name="Wang H."/>
            <person name="Wang A."/>
            <person name="Jiang F."/>
            <person name="Liu H."/>
            <person name="Zhao H."/>
            <person name="Xu D."/>
            <person name="Zhang Y."/>
        </authorList>
    </citation>
    <scope>NUCLEOTIDE SEQUENCE [LARGE SCALE GENOMIC DNA]</scope>
    <source>
        <strain evidence="2">cv. Yunnan</strain>
        <tissue evidence="1">Leaves</tissue>
    </source>
</reference>